<feature type="transmembrane region" description="Helical" evidence="9">
    <location>
        <begin position="228"/>
        <end position="248"/>
    </location>
</feature>
<feature type="domain" description="Histidine kinase" evidence="10">
    <location>
        <begin position="475"/>
        <end position="678"/>
    </location>
</feature>
<feature type="transmembrane region" description="Helical" evidence="9">
    <location>
        <begin position="254"/>
        <end position="275"/>
    </location>
</feature>
<evidence type="ECO:0000256" key="7">
    <source>
        <dbReference type="ARBA" id="ARBA00022840"/>
    </source>
</evidence>
<feature type="transmembrane region" description="Helical" evidence="9">
    <location>
        <begin position="6"/>
        <end position="26"/>
    </location>
</feature>
<keyword evidence="9" id="KW-1133">Transmembrane helix</keyword>
<dbReference type="InterPro" id="IPR003594">
    <property type="entry name" value="HATPase_dom"/>
</dbReference>
<dbReference type="GO" id="GO:0005524">
    <property type="term" value="F:ATP binding"/>
    <property type="evidence" value="ECO:0007669"/>
    <property type="project" value="UniProtKB-KW"/>
</dbReference>
<dbReference type="Gene3D" id="3.30.450.40">
    <property type="match status" value="1"/>
</dbReference>
<keyword evidence="5" id="KW-0547">Nucleotide-binding</keyword>
<dbReference type="Gene3D" id="3.30.565.10">
    <property type="entry name" value="Histidine kinase-like ATPase, C-terminal domain"/>
    <property type="match status" value="1"/>
</dbReference>
<dbReference type="InterPro" id="IPR014265">
    <property type="entry name" value="XrtA/PrsK"/>
</dbReference>
<dbReference type="Proteomes" id="UP000626148">
    <property type="component" value="Unassembled WGS sequence"/>
</dbReference>
<evidence type="ECO:0000256" key="1">
    <source>
        <dbReference type="ARBA" id="ARBA00000085"/>
    </source>
</evidence>
<name>A0A918K7I0_9GAMM</name>
<feature type="transmembrane region" description="Helical" evidence="9">
    <location>
        <begin position="38"/>
        <end position="59"/>
    </location>
</feature>
<dbReference type="PANTHER" id="PTHR43065">
    <property type="entry name" value="SENSOR HISTIDINE KINASE"/>
    <property type="match status" value="1"/>
</dbReference>
<organism evidence="11 12">
    <name type="scientific">Saccharospirillum salsuginis</name>
    <dbReference type="NCBI Taxonomy" id="418750"/>
    <lineage>
        <taxon>Bacteria</taxon>
        <taxon>Pseudomonadati</taxon>
        <taxon>Pseudomonadota</taxon>
        <taxon>Gammaproteobacteria</taxon>
        <taxon>Oceanospirillales</taxon>
        <taxon>Saccharospirillaceae</taxon>
        <taxon>Saccharospirillum</taxon>
    </lineage>
</organism>
<keyword evidence="9" id="KW-0472">Membrane</keyword>
<evidence type="ECO:0000256" key="6">
    <source>
        <dbReference type="ARBA" id="ARBA00022777"/>
    </source>
</evidence>
<evidence type="ECO:0000313" key="11">
    <source>
        <dbReference type="EMBL" id="GGX49753.1"/>
    </source>
</evidence>
<protein>
    <recommendedName>
        <fullName evidence="2">histidine kinase</fullName>
        <ecNumber evidence="2">2.7.13.3</ecNumber>
    </recommendedName>
</protein>
<sequence>MGFSAVTIIAYLSAFSLSCLLTVFLLRAGLQERWKLPLSLAALVQTLWLGVLTASLLYNSVSEKLLLSLESTQLTAWLVAFGFTLKQFRQEPWPPRLKLLIGLGLAVWLTSLLDIATGQYYGATSIAFELLLLSILCLVCLEQLVRNANGGRFIRLIGLSLALVFLFDVYLYSQGMISRSLDLLLWQARAALLMAASFLIISAGLLFRDNDEEPASLGLSRPMVFYSTSLLLTSCGVLLLALGSYYVRTLGGEWGIYLFTLMFFFALAALSALFLSNRIRQSIQVWISKHFFRHKYDYRREWLNVNQALAKAATDREVYATVYSVVAAAFHASGGSVWVRRGPYYRRVHDRSNRPDAQAATVGVGDAFIGTMADKQWVFAPKAHDGPLTHYNDQLPDWIVNDPDIQLLVPLITQQHLVGFVILERTTFDSDPTWEDLDILKTMGRQLANHILIYTQEAMLSESRQLDTYHKLSAFIMHDMNNLIAQLGLVVKNSERHKQNPAFVDDMIRTVSHSVDRLNQLMQKFSRTHRDVISEFSILEAVRASISACASGKPTPQLLFFGTDYFLKADRDRFVLALKHLIKNAQDATDNEGSIEVRIETYTDNLTSIQIIDTGMGMTQDFIDQQLFKPFETTKEGQGMGIGVYLTRSYLEELGASLEVESQPGVGTTMTIHLGQPRTDGATKWTSLTESY</sequence>
<evidence type="ECO:0000256" key="2">
    <source>
        <dbReference type="ARBA" id="ARBA00012438"/>
    </source>
</evidence>
<proteinExistence type="predicted"/>
<evidence type="ECO:0000256" key="4">
    <source>
        <dbReference type="ARBA" id="ARBA00022679"/>
    </source>
</evidence>
<dbReference type="InterPro" id="IPR029016">
    <property type="entry name" value="GAF-like_dom_sf"/>
</dbReference>
<keyword evidence="3" id="KW-0597">Phosphoprotein</keyword>
<feature type="transmembrane region" description="Helical" evidence="9">
    <location>
        <begin position="153"/>
        <end position="172"/>
    </location>
</feature>
<dbReference type="InterPro" id="IPR004358">
    <property type="entry name" value="Sig_transdc_His_kin-like_C"/>
</dbReference>
<evidence type="ECO:0000256" key="8">
    <source>
        <dbReference type="ARBA" id="ARBA00023012"/>
    </source>
</evidence>
<dbReference type="Pfam" id="PF02518">
    <property type="entry name" value="HATPase_c"/>
    <property type="match status" value="1"/>
</dbReference>
<keyword evidence="6 11" id="KW-0418">Kinase</keyword>
<dbReference type="PANTHER" id="PTHR43065:SF10">
    <property type="entry name" value="PEROXIDE STRESS-ACTIVATED HISTIDINE KINASE MAK3"/>
    <property type="match status" value="1"/>
</dbReference>
<dbReference type="RefSeq" id="WP_189608049.1">
    <property type="nucleotide sequence ID" value="NZ_BMXR01000003.1"/>
</dbReference>
<dbReference type="NCBIfam" id="TIGR02916">
    <property type="entry name" value="PEP_his_kin"/>
    <property type="match status" value="1"/>
</dbReference>
<dbReference type="SUPFAM" id="SSF55874">
    <property type="entry name" value="ATPase domain of HSP90 chaperone/DNA topoisomerase II/histidine kinase"/>
    <property type="match status" value="1"/>
</dbReference>
<dbReference type="SUPFAM" id="SSF55781">
    <property type="entry name" value="GAF domain-like"/>
    <property type="match status" value="1"/>
</dbReference>
<evidence type="ECO:0000256" key="3">
    <source>
        <dbReference type="ARBA" id="ARBA00022553"/>
    </source>
</evidence>
<reference evidence="11" key="1">
    <citation type="journal article" date="2014" name="Int. J. Syst. Evol. Microbiol.">
        <title>Complete genome sequence of Corynebacterium casei LMG S-19264T (=DSM 44701T), isolated from a smear-ripened cheese.</title>
        <authorList>
            <consortium name="US DOE Joint Genome Institute (JGI-PGF)"/>
            <person name="Walter F."/>
            <person name="Albersmeier A."/>
            <person name="Kalinowski J."/>
            <person name="Ruckert C."/>
        </authorList>
    </citation>
    <scope>NUCLEOTIDE SEQUENCE</scope>
    <source>
        <strain evidence="11">KCTC 22169</strain>
    </source>
</reference>
<keyword evidence="7" id="KW-0067">ATP-binding</keyword>
<comment type="caution">
    <text evidence="11">The sequence shown here is derived from an EMBL/GenBank/DDBJ whole genome shotgun (WGS) entry which is preliminary data.</text>
</comment>
<reference evidence="11" key="2">
    <citation type="submission" date="2020-09" db="EMBL/GenBank/DDBJ databases">
        <authorList>
            <person name="Sun Q."/>
            <person name="Kim S."/>
        </authorList>
    </citation>
    <scope>NUCLEOTIDE SEQUENCE</scope>
    <source>
        <strain evidence="11">KCTC 22169</strain>
    </source>
</reference>
<feature type="transmembrane region" description="Helical" evidence="9">
    <location>
        <begin position="184"/>
        <end position="207"/>
    </location>
</feature>
<keyword evidence="12" id="KW-1185">Reference proteome</keyword>
<gene>
    <name evidence="11" type="ORF">GCM10007392_16410</name>
</gene>
<evidence type="ECO:0000313" key="12">
    <source>
        <dbReference type="Proteomes" id="UP000626148"/>
    </source>
</evidence>
<dbReference type="AlphaFoldDB" id="A0A918K7I0"/>
<evidence type="ECO:0000256" key="5">
    <source>
        <dbReference type="ARBA" id="ARBA00022741"/>
    </source>
</evidence>
<dbReference type="SMART" id="SM00387">
    <property type="entry name" value="HATPase_c"/>
    <property type="match status" value="1"/>
</dbReference>
<comment type="catalytic activity">
    <reaction evidence="1">
        <text>ATP + protein L-histidine = ADP + protein N-phospho-L-histidine.</text>
        <dbReference type="EC" id="2.7.13.3"/>
    </reaction>
</comment>
<keyword evidence="9" id="KW-0812">Transmembrane</keyword>
<evidence type="ECO:0000256" key="9">
    <source>
        <dbReference type="SAM" id="Phobius"/>
    </source>
</evidence>
<dbReference type="EC" id="2.7.13.3" evidence="2"/>
<dbReference type="InterPro" id="IPR005467">
    <property type="entry name" value="His_kinase_dom"/>
</dbReference>
<dbReference type="GO" id="GO:0000160">
    <property type="term" value="P:phosphorelay signal transduction system"/>
    <property type="evidence" value="ECO:0007669"/>
    <property type="project" value="UniProtKB-KW"/>
</dbReference>
<dbReference type="GO" id="GO:0004673">
    <property type="term" value="F:protein histidine kinase activity"/>
    <property type="evidence" value="ECO:0007669"/>
    <property type="project" value="UniProtKB-EC"/>
</dbReference>
<keyword evidence="8" id="KW-0902">Two-component regulatory system</keyword>
<keyword evidence="4" id="KW-0808">Transferase</keyword>
<dbReference type="EMBL" id="BMXR01000003">
    <property type="protein sequence ID" value="GGX49753.1"/>
    <property type="molecule type" value="Genomic_DNA"/>
</dbReference>
<dbReference type="PROSITE" id="PS50109">
    <property type="entry name" value="HIS_KIN"/>
    <property type="match status" value="1"/>
</dbReference>
<dbReference type="InterPro" id="IPR036890">
    <property type="entry name" value="HATPase_C_sf"/>
</dbReference>
<accession>A0A918K7I0</accession>
<feature type="transmembrane region" description="Helical" evidence="9">
    <location>
        <begin position="121"/>
        <end position="141"/>
    </location>
</feature>
<dbReference type="PRINTS" id="PR00344">
    <property type="entry name" value="BCTRLSENSOR"/>
</dbReference>
<evidence type="ECO:0000259" key="10">
    <source>
        <dbReference type="PROSITE" id="PS50109"/>
    </source>
</evidence>